<name>A0A176VND6_MARPO</name>
<evidence type="ECO:0000313" key="2">
    <source>
        <dbReference type="EMBL" id="OAE22390.1"/>
    </source>
</evidence>
<gene>
    <name evidence="2" type="ORF">AXG93_2318s1370</name>
</gene>
<comment type="caution">
    <text evidence="2">The sequence shown here is derived from an EMBL/GenBank/DDBJ whole genome shotgun (WGS) entry which is preliminary data.</text>
</comment>
<feature type="compositionally biased region" description="Polar residues" evidence="1">
    <location>
        <begin position="222"/>
        <end position="231"/>
    </location>
</feature>
<dbReference type="EMBL" id="LVLJ01003211">
    <property type="protein sequence ID" value="OAE22390.1"/>
    <property type="molecule type" value="Genomic_DNA"/>
</dbReference>
<dbReference type="PANTHER" id="PTHR36741:SF1">
    <property type="entry name" value="OS07G0100500 PROTEIN"/>
    <property type="match status" value="1"/>
</dbReference>
<sequence length="969" mass="104200">MVCPGRRPEDVGSSDFQGHELRAKVTHNAIAAVSHSTQDNPECPAVTRDTGSKIPKRQADEVRSSGGKDSSLAERSNSDCQRSRRHKVAEVACSFNYKNAFSRVDTFQTSASTSPASTAPLTVVTSSPLSSSGVSSSVVFLSRTEAEPSGACSGRFDSDNSIRNNAERCQSSALGRAGSTGSIDVVSRSGLACQIRPNSVPNSTLLGRLSLEGRSTLEHPTQDPSFVPSQESLRDSSGESVRESSEDLSRESGALRWVQALEFQGTGACRADERLRPLLRWNVSCVGPDGRLLVQLGQHFKAKELNMLARCLCAPLVHIRVGNVSRQGRLLRPTPSRGFLSLTMVPGSVMRLSFIPDTGFPEVLAVMSSGSENPSFSLDMLPADMSGRTFQLKLADSKVLYFWQSEKLKSTGDELLSKMKDILSRRPTISQLTGIDEARLDSFASYICSALTVSSSTEASPSPPLVSSIENLHSSMGSTSEASTKQTSFQEAGSFNGETQAVSLPTAFADSSAEDEEDLPPPLEDISEGLTHRGVMLENLEAFSIRHRSSSTSWSESSERRSVTSRSSGVRSLCSSASFSGAKDCRLSNTHDQPVLLASSWSTRTSLSNSSPQKQETSSLSAGLYTSLDSDLRGPGHDRFEKQNRIKPIAFQGIPDFSLCSSLPSLGGESASLARTGSPPASSHVPISPASLLSPYYCPCPLGTYSPPYVPSTSEGGLISPSAPFFSLRPPPSLFPPGSLSFHEFSLCPVQLPVSTLVTAAIPIHSSGISPFCTQPVSSIPTLHKPAPYMVRTSAVSGYSNTSAEGLEKSFYSCLRARQAMHDESCSVNLSTSSCPGPSAWPAPNKIEAFMPVFDPSLSLNASAPCTNTSTENSTQTRRPFLDRNVHGTPGPYGSCDYGLNTHTHRVSTFRDMNQMTPFELGFRYTSRLEKENYEASTLGMVDQISSIGDIKFEQTSLFSNMADYKFEQ</sequence>
<feature type="region of interest" description="Disordered" evidence="1">
    <location>
        <begin position="33"/>
        <end position="83"/>
    </location>
</feature>
<evidence type="ECO:0000256" key="1">
    <source>
        <dbReference type="SAM" id="MobiDB-lite"/>
    </source>
</evidence>
<reference evidence="2" key="1">
    <citation type="submission" date="2016-03" db="EMBL/GenBank/DDBJ databases">
        <title>Mechanisms controlling the formation of the plant cell surface in tip-growing cells are functionally conserved among land plants.</title>
        <authorList>
            <person name="Honkanen S."/>
            <person name="Jones V.A."/>
            <person name="Morieri G."/>
            <person name="Champion C."/>
            <person name="Hetherington A.J."/>
            <person name="Kelly S."/>
            <person name="Saint-Marcoux D."/>
            <person name="Proust H."/>
            <person name="Prescott H."/>
            <person name="Dolan L."/>
        </authorList>
    </citation>
    <scope>NUCLEOTIDE SEQUENCE [LARGE SCALE GENOMIC DNA]</scope>
    <source>
        <tissue evidence="2">Whole gametophyte</tissue>
    </source>
</reference>
<organism evidence="2 3">
    <name type="scientific">Marchantia polymorpha subsp. ruderalis</name>
    <dbReference type="NCBI Taxonomy" id="1480154"/>
    <lineage>
        <taxon>Eukaryota</taxon>
        <taxon>Viridiplantae</taxon>
        <taxon>Streptophyta</taxon>
        <taxon>Embryophyta</taxon>
        <taxon>Marchantiophyta</taxon>
        <taxon>Marchantiopsida</taxon>
        <taxon>Marchantiidae</taxon>
        <taxon>Marchantiales</taxon>
        <taxon>Marchantiaceae</taxon>
        <taxon>Marchantia</taxon>
    </lineage>
</organism>
<accession>A0A176VND6</accession>
<feature type="region of interest" description="Disordered" evidence="1">
    <location>
        <begin position="548"/>
        <end position="567"/>
    </location>
</feature>
<dbReference type="PANTHER" id="PTHR36741">
    <property type="entry name" value="OS07G0100500 PROTEIN"/>
    <property type="match status" value="1"/>
</dbReference>
<feature type="region of interest" description="Disordered" evidence="1">
    <location>
        <begin position="455"/>
        <end position="491"/>
    </location>
</feature>
<feature type="compositionally biased region" description="Polar residues" evidence="1">
    <location>
        <begin position="468"/>
        <end position="491"/>
    </location>
</feature>
<evidence type="ECO:0000313" key="3">
    <source>
        <dbReference type="Proteomes" id="UP000077202"/>
    </source>
</evidence>
<keyword evidence="3" id="KW-1185">Reference proteome</keyword>
<dbReference type="AlphaFoldDB" id="A0A176VND6"/>
<feature type="region of interest" description="Disordered" evidence="1">
    <location>
        <begin position="109"/>
        <end position="133"/>
    </location>
</feature>
<proteinExistence type="predicted"/>
<dbReference type="Proteomes" id="UP000077202">
    <property type="component" value="Unassembled WGS sequence"/>
</dbReference>
<feature type="compositionally biased region" description="Basic and acidic residues" evidence="1">
    <location>
        <begin position="232"/>
        <end position="247"/>
    </location>
</feature>
<feature type="region of interest" description="Disordered" evidence="1">
    <location>
        <begin position="216"/>
        <end position="247"/>
    </location>
</feature>
<protein>
    <submittedName>
        <fullName evidence="2">Uncharacterized protein</fullName>
    </submittedName>
</protein>